<dbReference type="Pfam" id="PF13560">
    <property type="entry name" value="HTH_31"/>
    <property type="match status" value="1"/>
</dbReference>
<feature type="non-terminal residue" evidence="2">
    <location>
        <position position="148"/>
    </location>
</feature>
<dbReference type="InterPro" id="IPR010982">
    <property type="entry name" value="Lambda_DNA-bd_dom_sf"/>
</dbReference>
<dbReference type="EMBL" id="WVUH01000388">
    <property type="protein sequence ID" value="MBO4210014.1"/>
    <property type="molecule type" value="Genomic_DNA"/>
</dbReference>
<reference evidence="2 3" key="1">
    <citation type="submission" date="2019-12" db="EMBL/GenBank/DDBJ databases">
        <title>Whole genome sequencing of endophytic Actinobacterium Micromonospora sp. MPMI6T.</title>
        <authorList>
            <person name="Evv R."/>
            <person name="Podile A.R."/>
        </authorList>
    </citation>
    <scope>NUCLEOTIDE SEQUENCE [LARGE SCALE GENOMIC DNA]</scope>
    <source>
        <strain evidence="2 3">MPMI6</strain>
    </source>
</reference>
<evidence type="ECO:0000313" key="2">
    <source>
        <dbReference type="EMBL" id="MBO4210014.1"/>
    </source>
</evidence>
<dbReference type="Gene3D" id="1.10.260.40">
    <property type="entry name" value="lambda repressor-like DNA-binding domains"/>
    <property type="match status" value="1"/>
</dbReference>
<dbReference type="PROSITE" id="PS50943">
    <property type="entry name" value="HTH_CROC1"/>
    <property type="match status" value="1"/>
</dbReference>
<sequence>MAVLRVRRGMSQQVLADRIGKSKSWVDKVERGVRTLDRLSVIETVARALGVTPNVLLAQRTRAEPVTDLAPDMESVRAALARHDPPETDHPSLRQLHDQVGYAWTAYRNGHHPQVLRALPGLLAGIRHPGHPQDPDAPTADVRVRILG</sequence>
<feature type="domain" description="HTH cro/C1-type" evidence="1">
    <location>
        <begin position="1"/>
        <end position="56"/>
    </location>
</feature>
<dbReference type="SMART" id="SM00530">
    <property type="entry name" value="HTH_XRE"/>
    <property type="match status" value="1"/>
</dbReference>
<proteinExistence type="predicted"/>
<name>A0ABS3VZR5_MICEH</name>
<comment type="caution">
    <text evidence="2">The sequence shown here is derived from an EMBL/GenBank/DDBJ whole genome shotgun (WGS) entry which is preliminary data.</text>
</comment>
<accession>A0ABS3VZR5</accession>
<gene>
    <name evidence="2" type="ORF">GSF22_29065</name>
</gene>
<dbReference type="SUPFAM" id="SSF47413">
    <property type="entry name" value="lambda repressor-like DNA-binding domains"/>
    <property type="match status" value="1"/>
</dbReference>
<dbReference type="CDD" id="cd00093">
    <property type="entry name" value="HTH_XRE"/>
    <property type="match status" value="1"/>
</dbReference>
<dbReference type="InterPro" id="IPR001387">
    <property type="entry name" value="Cro/C1-type_HTH"/>
</dbReference>
<evidence type="ECO:0000313" key="3">
    <source>
        <dbReference type="Proteomes" id="UP000823521"/>
    </source>
</evidence>
<keyword evidence="3" id="KW-1185">Reference proteome</keyword>
<organism evidence="2 3">
    <name type="scientific">Micromonospora echinofusca</name>
    <dbReference type="NCBI Taxonomy" id="47858"/>
    <lineage>
        <taxon>Bacteria</taxon>
        <taxon>Bacillati</taxon>
        <taxon>Actinomycetota</taxon>
        <taxon>Actinomycetes</taxon>
        <taxon>Micromonosporales</taxon>
        <taxon>Micromonosporaceae</taxon>
        <taxon>Micromonospora</taxon>
    </lineage>
</organism>
<dbReference type="RefSeq" id="WP_208817127.1">
    <property type="nucleotide sequence ID" value="NZ_WVUH01000388.1"/>
</dbReference>
<dbReference type="Proteomes" id="UP000823521">
    <property type="component" value="Unassembled WGS sequence"/>
</dbReference>
<evidence type="ECO:0000259" key="1">
    <source>
        <dbReference type="PROSITE" id="PS50943"/>
    </source>
</evidence>
<protein>
    <submittedName>
        <fullName evidence="2">Helix-turn-helix domain-containing protein</fullName>
    </submittedName>
</protein>